<dbReference type="PANTHER" id="PTHR35524:SF1">
    <property type="entry name" value="ALPHA-ACETOLACTATE DECARBOXYLASE"/>
    <property type="match status" value="1"/>
</dbReference>
<evidence type="ECO:0000256" key="5">
    <source>
        <dbReference type="ARBA" id="ARBA00020164"/>
    </source>
</evidence>
<evidence type="ECO:0000256" key="2">
    <source>
        <dbReference type="ARBA" id="ARBA00005170"/>
    </source>
</evidence>
<evidence type="ECO:0000256" key="1">
    <source>
        <dbReference type="ARBA" id="ARBA00001784"/>
    </source>
</evidence>
<dbReference type="AlphaFoldDB" id="A0A0V8JQ32"/>
<dbReference type="Proteomes" id="UP000053681">
    <property type="component" value="Unassembled WGS sequence"/>
</dbReference>
<dbReference type="Gene3D" id="3.30.1330.80">
    <property type="entry name" value="Hypothetical protein, similar to alpha- acetolactate decarboxylase, domain 2"/>
    <property type="match status" value="2"/>
</dbReference>
<dbReference type="EC" id="4.1.1.5" evidence="4 9"/>
<proteinExistence type="inferred from homology"/>
<gene>
    <name evidence="10" type="ORF">AS180_03950</name>
</gene>
<dbReference type="EMBL" id="LNQP01000010">
    <property type="protein sequence ID" value="KSU89156.1"/>
    <property type="molecule type" value="Genomic_DNA"/>
</dbReference>
<reference evidence="10 11" key="1">
    <citation type="submission" date="2015-11" db="EMBL/GenBank/DDBJ databases">
        <title>Bacillus caseinolyticus sp nov.</title>
        <authorList>
            <person name="Dastager S.G."/>
            <person name="Mawlankar R."/>
        </authorList>
    </citation>
    <scope>NUCLEOTIDE SEQUENCE [LARGE SCALE GENOMIC DNA]</scope>
    <source>
        <strain evidence="10 11">SGD-V-76</strain>
    </source>
</reference>
<sequence>MSSIIYQKSTMVALLEGVYDGTMTKEELSQKGDFGLGTFQALDGEMLAVDGGFYHLREGKAVEVEAKDVLPFAVMTYFKGQTEMILDDVLTQKELEQQLEAQMSSENVFYAIKIEGVFKQVKTRTVAKQRKPYPPMTEVAESQPVFELEDVKGTMVGFFTPNYVAGVGIPGYHFHFIDEHKTAGGHVLDVTVQDVKVILEEKTFLELDLDDTQRFRNANLDKENIREEIEEVE</sequence>
<dbReference type="InterPro" id="IPR005128">
    <property type="entry name" value="Acetolactate_a_deCO2ase"/>
</dbReference>
<dbReference type="GeneID" id="93684722"/>
<evidence type="ECO:0000256" key="3">
    <source>
        <dbReference type="ARBA" id="ARBA00007106"/>
    </source>
</evidence>
<protein>
    <recommendedName>
        <fullName evidence="5 9">Alpha-acetolactate decarboxylase</fullName>
        <ecNumber evidence="4 9">4.1.1.5</ecNumber>
    </recommendedName>
</protein>
<keyword evidence="11" id="KW-1185">Reference proteome</keyword>
<comment type="similarity">
    <text evidence="3 9">Belongs to the alpha-acetolactate decarboxylase family.</text>
</comment>
<evidence type="ECO:0000256" key="4">
    <source>
        <dbReference type="ARBA" id="ARBA00013204"/>
    </source>
</evidence>
<dbReference type="SUPFAM" id="SSF117856">
    <property type="entry name" value="AF0104/ALDC/Ptd012-like"/>
    <property type="match status" value="1"/>
</dbReference>
<evidence type="ECO:0000256" key="8">
    <source>
        <dbReference type="ARBA" id="ARBA00023239"/>
    </source>
</evidence>
<dbReference type="PIRSF" id="PIRSF001332">
    <property type="entry name" value="Acetolac_decarb"/>
    <property type="match status" value="1"/>
</dbReference>
<dbReference type="GO" id="GO:0047605">
    <property type="term" value="F:acetolactate decarboxylase activity"/>
    <property type="evidence" value="ECO:0007669"/>
    <property type="project" value="UniProtKB-UniRule"/>
</dbReference>
<comment type="pathway">
    <text evidence="2 9">Polyol metabolism; (R,R)-butane-2,3-diol biosynthesis; (R,R)-butane-2,3-diol from pyruvate: step 2/3.</text>
</comment>
<organism evidence="10 11">
    <name type="scientific">Priestia veravalensis</name>
    <dbReference type="NCBI Taxonomy" id="1414648"/>
    <lineage>
        <taxon>Bacteria</taxon>
        <taxon>Bacillati</taxon>
        <taxon>Bacillota</taxon>
        <taxon>Bacilli</taxon>
        <taxon>Bacillales</taxon>
        <taxon>Bacillaceae</taxon>
        <taxon>Priestia</taxon>
    </lineage>
</organism>
<evidence type="ECO:0000313" key="10">
    <source>
        <dbReference type="EMBL" id="KSU89156.1"/>
    </source>
</evidence>
<comment type="catalytic activity">
    <reaction evidence="1 9">
        <text>(2S)-2-acetolactate + H(+) = (R)-acetoin + CO2</text>
        <dbReference type="Rhea" id="RHEA:21580"/>
        <dbReference type="ChEBI" id="CHEBI:15378"/>
        <dbReference type="ChEBI" id="CHEBI:15686"/>
        <dbReference type="ChEBI" id="CHEBI:16526"/>
        <dbReference type="ChEBI" id="CHEBI:58476"/>
        <dbReference type="EC" id="4.1.1.5"/>
    </reaction>
</comment>
<keyword evidence="8 9" id="KW-0456">Lyase</keyword>
<dbReference type="NCBIfam" id="TIGR01252">
    <property type="entry name" value="acetolac_decarb"/>
    <property type="match status" value="1"/>
</dbReference>
<dbReference type="CDD" id="cd17299">
    <property type="entry name" value="acetolactate_decarboxylase"/>
    <property type="match status" value="1"/>
</dbReference>
<keyword evidence="6 9" id="KW-0210">Decarboxylase</keyword>
<keyword evidence="7 9" id="KW-0005">Acetoin biosynthesis</keyword>
<evidence type="ECO:0000256" key="6">
    <source>
        <dbReference type="ARBA" id="ARBA00022793"/>
    </source>
</evidence>
<dbReference type="RefSeq" id="WP_025910579.1">
    <property type="nucleotide sequence ID" value="NZ_KQ758630.1"/>
</dbReference>
<dbReference type="GO" id="GO:0045151">
    <property type="term" value="P:acetoin biosynthetic process"/>
    <property type="evidence" value="ECO:0007669"/>
    <property type="project" value="UniProtKB-UniRule"/>
</dbReference>
<evidence type="ECO:0000313" key="11">
    <source>
        <dbReference type="Proteomes" id="UP000053681"/>
    </source>
</evidence>
<dbReference type="PANTHER" id="PTHR35524">
    <property type="entry name" value="ALPHA-ACETOLACTATE DECARBOXYLASE"/>
    <property type="match status" value="1"/>
</dbReference>
<dbReference type="UniPathway" id="UPA00626">
    <property type="reaction ID" value="UER00678"/>
</dbReference>
<name>A0A0V8JQ32_9BACI</name>
<dbReference type="Pfam" id="PF03306">
    <property type="entry name" value="AAL_decarboxy"/>
    <property type="match status" value="1"/>
</dbReference>
<evidence type="ECO:0000256" key="9">
    <source>
        <dbReference type="PIRNR" id="PIRNR001332"/>
    </source>
</evidence>
<evidence type="ECO:0000256" key="7">
    <source>
        <dbReference type="ARBA" id="ARBA00023061"/>
    </source>
</evidence>
<accession>A0A0V8JQ32</accession>
<comment type="caution">
    <text evidence="10">The sequence shown here is derived from an EMBL/GenBank/DDBJ whole genome shotgun (WGS) entry which is preliminary data.</text>
</comment>